<dbReference type="HOGENOM" id="CLU_2992797_0_0_10"/>
<gene>
    <name evidence="1" type="ORF">PI23P_09520</name>
</gene>
<proteinExistence type="predicted"/>
<accession>A4C0B3</accession>
<reference evidence="1 2" key="1">
    <citation type="submission" date="2006-02" db="EMBL/GenBank/DDBJ databases">
        <authorList>
            <person name="Murray A."/>
            <person name="Staley J."/>
            <person name="Ferriera S."/>
            <person name="Johnson J."/>
            <person name="Kravitz S."/>
            <person name="Halpern A."/>
            <person name="Remington K."/>
            <person name="Beeson K."/>
            <person name="Tran B."/>
            <person name="Rogers Y.-H."/>
            <person name="Friedman R."/>
            <person name="Venter J.C."/>
        </authorList>
    </citation>
    <scope>NUCLEOTIDE SEQUENCE [LARGE SCALE GENOMIC DNA]</scope>
    <source>
        <strain evidence="1 2">23-P</strain>
    </source>
</reference>
<protein>
    <submittedName>
        <fullName evidence="1">Uncharacterized protein</fullName>
    </submittedName>
</protein>
<evidence type="ECO:0000313" key="2">
    <source>
        <dbReference type="Proteomes" id="UP000003053"/>
    </source>
</evidence>
<dbReference type="EMBL" id="AAOG01000002">
    <property type="protein sequence ID" value="EAR12856.1"/>
    <property type="molecule type" value="Genomic_DNA"/>
</dbReference>
<evidence type="ECO:0000313" key="1">
    <source>
        <dbReference type="EMBL" id="EAR12856.1"/>
    </source>
</evidence>
<name>A4C0B3_9FLAO</name>
<organism evidence="1 2">
    <name type="scientific">Polaribacter irgensii 23-P</name>
    <dbReference type="NCBI Taxonomy" id="313594"/>
    <lineage>
        <taxon>Bacteria</taxon>
        <taxon>Pseudomonadati</taxon>
        <taxon>Bacteroidota</taxon>
        <taxon>Flavobacteriia</taxon>
        <taxon>Flavobacteriales</taxon>
        <taxon>Flavobacteriaceae</taxon>
    </lineage>
</organism>
<dbReference type="Proteomes" id="UP000003053">
    <property type="component" value="Unassembled WGS sequence"/>
</dbReference>
<keyword evidence="2" id="KW-1185">Reference proteome</keyword>
<sequence length="57" mass="6827">MILSSILKLRSTSKGMFKFKAFYVFKEFIAIDFLFYSRKHTHLFFLKACELIIAQEE</sequence>
<dbReference type="AlphaFoldDB" id="A4C0B3"/>
<comment type="caution">
    <text evidence="1">The sequence shown here is derived from an EMBL/GenBank/DDBJ whole genome shotgun (WGS) entry which is preliminary data.</text>
</comment>